<gene>
    <name evidence="1" type="ORF">Sango_1038400</name>
</gene>
<reference evidence="1" key="2">
    <citation type="journal article" date="2024" name="Plant">
        <title>Genomic evolution and insights into agronomic trait innovations of Sesamum species.</title>
        <authorList>
            <person name="Miao H."/>
            <person name="Wang L."/>
            <person name="Qu L."/>
            <person name="Liu H."/>
            <person name="Sun Y."/>
            <person name="Le M."/>
            <person name="Wang Q."/>
            <person name="Wei S."/>
            <person name="Zheng Y."/>
            <person name="Lin W."/>
            <person name="Duan Y."/>
            <person name="Cao H."/>
            <person name="Xiong S."/>
            <person name="Wang X."/>
            <person name="Wei L."/>
            <person name="Li C."/>
            <person name="Ma Q."/>
            <person name="Ju M."/>
            <person name="Zhao R."/>
            <person name="Li G."/>
            <person name="Mu C."/>
            <person name="Tian Q."/>
            <person name="Mei H."/>
            <person name="Zhang T."/>
            <person name="Gao T."/>
            <person name="Zhang H."/>
        </authorList>
    </citation>
    <scope>NUCLEOTIDE SEQUENCE</scope>
    <source>
        <strain evidence="1">K16</strain>
    </source>
</reference>
<dbReference type="Pfam" id="PF02992">
    <property type="entry name" value="Transposase_21"/>
    <property type="match status" value="1"/>
</dbReference>
<keyword evidence="2" id="KW-1185">Reference proteome</keyword>
<evidence type="ECO:0000313" key="1">
    <source>
        <dbReference type="EMBL" id="KAK4402977.1"/>
    </source>
</evidence>
<comment type="caution">
    <text evidence="1">The sequence shown here is derived from an EMBL/GenBank/DDBJ whole genome shotgun (WGS) entry which is preliminary data.</text>
</comment>
<accession>A0AAE2BZ03</accession>
<dbReference type="Proteomes" id="UP001289374">
    <property type="component" value="Unassembled WGS sequence"/>
</dbReference>
<protein>
    <submittedName>
        <fullName evidence="1">Uncharacterized protein</fullName>
    </submittedName>
</protein>
<reference evidence="1" key="1">
    <citation type="submission" date="2020-06" db="EMBL/GenBank/DDBJ databases">
        <authorList>
            <person name="Li T."/>
            <person name="Hu X."/>
            <person name="Zhang T."/>
            <person name="Song X."/>
            <person name="Zhang H."/>
            <person name="Dai N."/>
            <person name="Sheng W."/>
            <person name="Hou X."/>
            <person name="Wei L."/>
        </authorList>
    </citation>
    <scope>NUCLEOTIDE SEQUENCE</scope>
    <source>
        <strain evidence="1">K16</strain>
        <tissue evidence="1">Leaf</tissue>
    </source>
</reference>
<sequence length="173" mass="20289">MPTTRLRRDPCVIRLMQRQRHFDRTYPDFAAEPRIVRLGLCMDGFAPHGQYDHTYSFWPVILTPYNFPPRMCMSFEYIFLTMVILGPSNPKRLICVYLEALIEELPNLWHLGILKHDHAKNETFRMCTALMRTVNDLPAYEIASRWSTASVMGCPVYIEDTYAFYLQNGRKAC</sequence>
<proteinExistence type="predicted"/>
<evidence type="ECO:0000313" key="2">
    <source>
        <dbReference type="Proteomes" id="UP001289374"/>
    </source>
</evidence>
<dbReference type="InterPro" id="IPR004242">
    <property type="entry name" value="Transposase_21"/>
</dbReference>
<dbReference type="PANTHER" id="PTHR10775">
    <property type="entry name" value="OS08G0208400 PROTEIN"/>
    <property type="match status" value="1"/>
</dbReference>
<dbReference type="EMBL" id="JACGWL010000005">
    <property type="protein sequence ID" value="KAK4402977.1"/>
    <property type="molecule type" value="Genomic_DNA"/>
</dbReference>
<name>A0AAE2BZ03_9LAMI</name>
<dbReference type="PANTHER" id="PTHR10775:SF193">
    <property type="entry name" value="DUF4216 DOMAIN-CONTAINING PROTEIN"/>
    <property type="match status" value="1"/>
</dbReference>
<dbReference type="AlphaFoldDB" id="A0AAE2BZ03"/>
<organism evidence="1 2">
    <name type="scientific">Sesamum angolense</name>
    <dbReference type="NCBI Taxonomy" id="2727404"/>
    <lineage>
        <taxon>Eukaryota</taxon>
        <taxon>Viridiplantae</taxon>
        <taxon>Streptophyta</taxon>
        <taxon>Embryophyta</taxon>
        <taxon>Tracheophyta</taxon>
        <taxon>Spermatophyta</taxon>
        <taxon>Magnoliopsida</taxon>
        <taxon>eudicotyledons</taxon>
        <taxon>Gunneridae</taxon>
        <taxon>Pentapetalae</taxon>
        <taxon>asterids</taxon>
        <taxon>lamiids</taxon>
        <taxon>Lamiales</taxon>
        <taxon>Pedaliaceae</taxon>
        <taxon>Sesamum</taxon>
    </lineage>
</organism>